<evidence type="ECO:0000256" key="2">
    <source>
        <dbReference type="ARBA" id="ARBA00023125"/>
    </source>
</evidence>
<evidence type="ECO:0000256" key="3">
    <source>
        <dbReference type="ARBA" id="ARBA00023163"/>
    </source>
</evidence>
<dbReference type="RefSeq" id="WP_397557645.1">
    <property type="nucleotide sequence ID" value="NZ_JBIQWL010000008.1"/>
</dbReference>
<dbReference type="PROSITE" id="PS50977">
    <property type="entry name" value="HTH_TETR_2"/>
    <property type="match status" value="1"/>
</dbReference>
<dbReference type="Gene3D" id="1.10.10.60">
    <property type="entry name" value="Homeodomain-like"/>
    <property type="match status" value="1"/>
</dbReference>
<name>A0ABW7QCN7_9MICO</name>
<evidence type="ECO:0000259" key="5">
    <source>
        <dbReference type="PROSITE" id="PS50977"/>
    </source>
</evidence>
<gene>
    <name evidence="6" type="ORF">ACH3VR_17735</name>
</gene>
<keyword evidence="2 4" id="KW-0238">DNA-binding</keyword>
<keyword evidence="3" id="KW-0804">Transcription</keyword>
<accession>A0ABW7QCN7</accession>
<proteinExistence type="predicted"/>
<keyword evidence="1" id="KW-0805">Transcription regulation</keyword>
<organism evidence="6 7">
    <name type="scientific">Microbacterium alkaliflavum</name>
    <dbReference type="NCBI Taxonomy" id="3248839"/>
    <lineage>
        <taxon>Bacteria</taxon>
        <taxon>Bacillati</taxon>
        <taxon>Actinomycetota</taxon>
        <taxon>Actinomycetes</taxon>
        <taxon>Micrococcales</taxon>
        <taxon>Microbacteriaceae</taxon>
        <taxon>Microbacterium</taxon>
    </lineage>
</organism>
<dbReference type="SUPFAM" id="SSF46689">
    <property type="entry name" value="Homeodomain-like"/>
    <property type="match status" value="1"/>
</dbReference>
<dbReference type="Pfam" id="PF02909">
    <property type="entry name" value="TetR_C_1"/>
    <property type="match status" value="1"/>
</dbReference>
<dbReference type="SUPFAM" id="SSF48498">
    <property type="entry name" value="Tetracyclin repressor-like, C-terminal domain"/>
    <property type="match status" value="1"/>
</dbReference>
<evidence type="ECO:0000256" key="4">
    <source>
        <dbReference type="PROSITE-ProRule" id="PRU00335"/>
    </source>
</evidence>
<feature type="DNA-binding region" description="H-T-H motif" evidence="4">
    <location>
        <begin position="38"/>
        <end position="57"/>
    </location>
</feature>
<evidence type="ECO:0000313" key="7">
    <source>
        <dbReference type="Proteomes" id="UP001610861"/>
    </source>
</evidence>
<evidence type="ECO:0000256" key="1">
    <source>
        <dbReference type="ARBA" id="ARBA00023015"/>
    </source>
</evidence>
<reference evidence="6 7" key="1">
    <citation type="submission" date="2024-09" db="EMBL/GenBank/DDBJ databases">
        <authorList>
            <person name="Pan X."/>
        </authorList>
    </citation>
    <scope>NUCLEOTIDE SEQUENCE [LARGE SCALE GENOMIC DNA]</scope>
    <source>
        <strain evidence="6 7">B2969</strain>
    </source>
</reference>
<dbReference type="EMBL" id="JBIQWL010000008">
    <property type="protein sequence ID" value="MFH8252212.1"/>
    <property type="molecule type" value="Genomic_DNA"/>
</dbReference>
<dbReference type="InterPro" id="IPR001647">
    <property type="entry name" value="HTH_TetR"/>
</dbReference>
<keyword evidence="7" id="KW-1185">Reference proteome</keyword>
<feature type="domain" description="HTH tetR-type" evidence="5">
    <location>
        <begin position="15"/>
        <end position="75"/>
    </location>
</feature>
<comment type="caution">
    <text evidence="6">The sequence shown here is derived from an EMBL/GenBank/DDBJ whole genome shotgun (WGS) entry which is preliminary data.</text>
</comment>
<dbReference type="Gene3D" id="1.10.357.10">
    <property type="entry name" value="Tetracycline Repressor, domain 2"/>
    <property type="match status" value="1"/>
</dbReference>
<protein>
    <submittedName>
        <fullName evidence="6">TetR/AcrR family transcriptional regulator</fullName>
    </submittedName>
</protein>
<dbReference type="InterPro" id="IPR009057">
    <property type="entry name" value="Homeodomain-like_sf"/>
</dbReference>
<dbReference type="InterPro" id="IPR036271">
    <property type="entry name" value="Tet_transcr_reg_TetR-rel_C_sf"/>
</dbReference>
<dbReference type="PANTHER" id="PTHR30055:SF151">
    <property type="entry name" value="TRANSCRIPTIONAL REGULATORY PROTEIN"/>
    <property type="match status" value="1"/>
</dbReference>
<dbReference type="Proteomes" id="UP001610861">
    <property type="component" value="Unassembled WGS sequence"/>
</dbReference>
<sequence length="225" mass="24282">MSIERAPSARAGKARLDRETILAAALELAATPGVSAISFRELGARLGVDPTAVYRHFRSKDELMKALLDHITAVGLAEIEVPAEDWRGRLRELAMMTLRQFGRYPAIGVEAVVLTTNGPGEHTAIEMTLDAFARAGLEGDDLVRHYALLAGHVLSTSANIARARAERGGEWDGMWLGEAILADPREFPLIAAHSALLAEVRDEETYLAGVDMILDSAERTAAARG</sequence>
<dbReference type="PRINTS" id="PR00455">
    <property type="entry name" value="HTHTETR"/>
</dbReference>
<dbReference type="InterPro" id="IPR004111">
    <property type="entry name" value="Repressor_TetR_C"/>
</dbReference>
<dbReference type="PANTHER" id="PTHR30055">
    <property type="entry name" value="HTH-TYPE TRANSCRIPTIONAL REGULATOR RUTR"/>
    <property type="match status" value="1"/>
</dbReference>
<dbReference type="InterPro" id="IPR050109">
    <property type="entry name" value="HTH-type_TetR-like_transc_reg"/>
</dbReference>
<evidence type="ECO:0000313" key="6">
    <source>
        <dbReference type="EMBL" id="MFH8252212.1"/>
    </source>
</evidence>
<dbReference type="Pfam" id="PF00440">
    <property type="entry name" value="TetR_N"/>
    <property type="match status" value="1"/>
</dbReference>